<reference evidence="2 3" key="1">
    <citation type="submission" date="2023-06" db="EMBL/GenBank/DDBJ databases">
        <title>Roseiconus lacunae JC819 isolated from Gulf of Mannar region, Tamil Nadu.</title>
        <authorList>
            <person name="Pk S."/>
            <person name="Ch S."/>
            <person name="Ch V.R."/>
        </authorList>
    </citation>
    <scope>NUCLEOTIDE SEQUENCE [LARGE SCALE GENOMIC DNA]</scope>
    <source>
        <strain evidence="2 3">JC819</strain>
    </source>
</reference>
<accession>A0ABT7PGL7</accession>
<keyword evidence="3" id="KW-1185">Reference proteome</keyword>
<dbReference type="RefSeq" id="WP_289162946.1">
    <property type="nucleotide sequence ID" value="NZ_JASZZN010000005.1"/>
</dbReference>
<feature type="chain" id="PRO_5046587631" description="Secreted protein" evidence="1">
    <location>
        <begin position="39"/>
        <end position="346"/>
    </location>
</feature>
<dbReference type="EMBL" id="JASZZN010000005">
    <property type="protein sequence ID" value="MDM4015454.1"/>
    <property type="molecule type" value="Genomic_DNA"/>
</dbReference>
<comment type="caution">
    <text evidence="2">The sequence shown here is derived from an EMBL/GenBank/DDBJ whole genome shotgun (WGS) entry which is preliminary data.</text>
</comment>
<feature type="signal peptide" evidence="1">
    <location>
        <begin position="1"/>
        <end position="38"/>
    </location>
</feature>
<evidence type="ECO:0000313" key="2">
    <source>
        <dbReference type="EMBL" id="MDM4015454.1"/>
    </source>
</evidence>
<evidence type="ECO:0000256" key="1">
    <source>
        <dbReference type="SAM" id="SignalP"/>
    </source>
</evidence>
<evidence type="ECO:0000313" key="3">
    <source>
        <dbReference type="Proteomes" id="UP001239462"/>
    </source>
</evidence>
<protein>
    <recommendedName>
        <fullName evidence="4">Secreted protein</fullName>
    </recommendedName>
</protein>
<organism evidence="2 3">
    <name type="scientific">Roseiconus lacunae</name>
    <dbReference type="NCBI Taxonomy" id="2605694"/>
    <lineage>
        <taxon>Bacteria</taxon>
        <taxon>Pseudomonadati</taxon>
        <taxon>Planctomycetota</taxon>
        <taxon>Planctomycetia</taxon>
        <taxon>Pirellulales</taxon>
        <taxon>Pirellulaceae</taxon>
        <taxon>Roseiconus</taxon>
    </lineage>
</organism>
<sequence length="346" mass="39564">MTTMNSMRSAAQHLMRRVGRKGLSALLLTLTTATPVCAQETDTSGSSEQQTAFAPGVVTVIPGAANPDETFDGPLALQRFIQSHPELEWDPTTFENGRPHFDPRSRTLIEMAKQVVLRREIYCLEFSFKPLRQIYVDVPLAGGQVQRKLVWYMVYRVRYRGNDLRPAADEVGGSKLYTRLEAVSYQSRRFFPLATLKDQVSEREYLDRVIPSAKPVIAARERITAPLYNSVEVFNQRIPLSTDQDAPGVWGVLTWMDVNPDVDFLSLYISGLTNAFEEDGEGEDAPYRRKMLQLNFFRPGDAMNQTADTIRFGMPPYSNEEEHAYILDQYNVEELRNYRWVFRSIK</sequence>
<keyword evidence="1" id="KW-0732">Signal</keyword>
<gene>
    <name evidence="2" type="ORF">QTN89_08450</name>
</gene>
<evidence type="ECO:0008006" key="4">
    <source>
        <dbReference type="Google" id="ProtNLM"/>
    </source>
</evidence>
<proteinExistence type="predicted"/>
<name>A0ABT7PGL7_9BACT</name>
<dbReference type="Proteomes" id="UP001239462">
    <property type="component" value="Unassembled WGS sequence"/>
</dbReference>